<organism evidence="1 2">
    <name type="scientific">Ramlibacter aquaticus</name>
    <dbReference type="NCBI Taxonomy" id="2780094"/>
    <lineage>
        <taxon>Bacteria</taxon>
        <taxon>Pseudomonadati</taxon>
        <taxon>Pseudomonadota</taxon>
        <taxon>Betaproteobacteria</taxon>
        <taxon>Burkholderiales</taxon>
        <taxon>Comamonadaceae</taxon>
        <taxon>Ramlibacter</taxon>
    </lineage>
</organism>
<evidence type="ECO:0000313" key="2">
    <source>
        <dbReference type="Proteomes" id="UP000715965"/>
    </source>
</evidence>
<dbReference type="EMBL" id="JADDOJ010000006">
    <property type="protein sequence ID" value="MBE7939526.1"/>
    <property type="molecule type" value="Genomic_DNA"/>
</dbReference>
<reference evidence="1 2" key="1">
    <citation type="submission" date="2020-10" db="EMBL/GenBank/DDBJ databases">
        <title>Draft genome of Ramlibacter aquaticus LMG 30558.</title>
        <authorList>
            <person name="Props R."/>
        </authorList>
    </citation>
    <scope>NUCLEOTIDE SEQUENCE [LARGE SCALE GENOMIC DNA]</scope>
    <source>
        <strain evidence="1 2">LMG 30558</strain>
    </source>
</reference>
<protein>
    <recommendedName>
        <fullName evidence="3">STAS/SEC14 domain-containing protein</fullName>
    </recommendedName>
</protein>
<comment type="caution">
    <text evidence="1">The sequence shown here is derived from an EMBL/GenBank/DDBJ whole genome shotgun (WGS) entry which is preliminary data.</text>
</comment>
<accession>A0ABR9SB42</accession>
<evidence type="ECO:0008006" key="3">
    <source>
        <dbReference type="Google" id="ProtNLM"/>
    </source>
</evidence>
<sequence>MGLSRHSHLLVVCTGAPVYEDFVTLIDLIANVSGREGWRTVLVDCTSVAPTFTEAERIALGQWAGKQLTGLYVGLVVSDPRRFSATQSAAATRGGTLQYFDTLDAANAWLDKASVAR</sequence>
<proteinExistence type="predicted"/>
<dbReference type="Proteomes" id="UP000715965">
    <property type="component" value="Unassembled WGS sequence"/>
</dbReference>
<evidence type="ECO:0000313" key="1">
    <source>
        <dbReference type="EMBL" id="MBE7939526.1"/>
    </source>
</evidence>
<gene>
    <name evidence="1" type="ORF">IM725_02930</name>
</gene>
<keyword evidence="2" id="KW-1185">Reference proteome</keyword>
<name>A0ABR9SB42_9BURK</name>